<dbReference type="PANTHER" id="PTHR43428">
    <property type="entry name" value="ARSENATE REDUCTASE"/>
    <property type="match status" value="1"/>
</dbReference>
<dbReference type="Proteomes" id="UP000716004">
    <property type="component" value="Unassembled WGS sequence"/>
</dbReference>
<dbReference type="InterPro" id="IPR023485">
    <property type="entry name" value="Ptyr_pPase"/>
</dbReference>
<evidence type="ECO:0000313" key="3">
    <source>
        <dbReference type="EMBL" id="MBX8632111.1"/>
    </source>
</evidence>
<dbReference type="CDD" id="cd16345">
    <property type="entry name" value="LMWP_ArsC"/>
    <property type="match status" value="1"/>
</dbReference>
<dbReference type="EMBL" id="JAGVSJ010000014">
    <property type="protein sequence ID" value="MBX8632111.1"/>
    <property type="molecule type" value="Genomic_DNA"/>
</dbReference>
<reference evidence="3" key="1">
    <citation type="submission" date="2021-04" db="EMBL/GenBank/DDBJ databases">
        <title>Genomic insights into ecological role and evolution of a novel Thermoplasmata order Candidatus Sysuiplasmatales.</title>
        <authorList>
            <person name="Yuan Y."/>
        </authorList>
    </citation>
    <scope>NUCLEOTIDE SEQUENCE</scope>
    <source>
        <strain evidence="3">YP2-bin.285</strain>
    </source>
</reference>
<dbReference type="Pfam" id="PF01451">
    <property type="entry name" value="LMWPc"/>
    <property type="match status" value="1"/>
</dbReference>
<comment type="caution">
    <text evidence="3">The sequence shown here is derived from an EMBL/GenBank/DDBJ whole genome shotgun (WGS) entry which is preliminary data.</text>
</comment>
<feature type="domain" description="Phosphotyrosine protein phosphatase I" evidence="2">
    <location>
        <begin position="5"/>
        <end position="133"/>
    </location>
</feature>
<dbReference type="SMART" id="SM00226">
    <property type="entry name" value="LMWPc"/>
    <property type="match status" value="1"/>
</dbReference>
<proteinExistence type="predicted"/>
<name>A0A8J7YPS2_9ARCH</name>
<protein>
    <submittedName>
        <fullName evidence="3">Arsenate reductase ArsC</fullName>
    </submittedName>
</protein>
<dbReference type="AlphaFoldDB" id="A0A8J7YPS2"/>
<evidence type="ECO:0000259" key="2">
    <source>
        <dbReference type="SMART" id="SM00226"/>
    </source>
</evidence>
<evidence type="ECO:0000256" key="1">
    <source>
        <dbReference type="ARBA" id="ARBA00022849"/>
    </source>
</evidence>
<gene>
    <name evidence="3" type="ORF">J9259_06305</name>
</gene>
<dbReference type="GO" id="GO:0046685">
    <property type="term" value="P:response to arsenic-containing substance"/>
    <property type="evidence" value="ECO:0007669"/>
    <property type="project" value="UniProtKB-KW"/>
</dbReference>
<dbReference type="Gene3D" id="3.40.50.2300">
    <property type="match status" value="1"/>
</dbReference>
<evidence type="ECO:0000313" key="4">
    <source>
        <dbReference type="Proteomes" id="UP000716004"/>
    </source>
</evidence>
<organism evidence="3 4">
    <name type="scientific">Candidatus Sysuiplasma superficiale</name>
    <dbReference type="NCBI Taxonomy" id="2823368"/>
    <lineage>
        <taxon>Archaea</taxon>
        <taxon>Methanobacteriati</taxon>
        <taxon>Thermoplasmatota</taxon>
        <taxon>Thermoplasmata</taxon>
        <taxon>Candidatus Sysuiplasmatales</taxon>
        <taxon>Candidatus Sysuiplasmataceae</taxon>
        <taxon>Candidatus Sysuiplasma</taxon>
    </lineage>
</organism>
<accession>A0A8J7YPS2</accession>
<dbReference type="InterPro" id="IPR036196">
    <property type="entry name" value="Ptyr_pPase_sf"/>
</dbReference>
<dbReference type="PANTHER" id="PTHR43428:SF1">
    <property type="entry name" value="ARSENATE REDUCTASE"/>
    <property type="match status" value="1"/>
</dbReference>
<sequence>MAASKKILFVCVENAGRSQIAEAFARRLGIDAVSAGTVPASKVNEIVVSVMRKRGIDISSRRPKLLTGEMIDEADLVVTMGCSVEEVCPRPLLNRLKKNSIDWHIDDPKGKTVDEVGRICDEIEEKVLGLFRELQAKPH</sequence>
<keyword evidence="1" id="KW-0059">Arsenical resistance</keyword>
<dbReference type="SUPFAM" id="SSF52788">
    <property type="entry name" value="Phosphotyrosine protein phosphatases I"/>
    <property type="match status" value="1"/>
</dbReference>